<dbReference type="Proteomes" id="UP000526083">
    <property type="component" value="Unassembled WGS sequence"/>
</dbReference>
<dbReference type="EMBL" id="JACGWY010000003">
    <property type="protein sequence ID" value="MBA8816840.1"/>
    <property type="molecule type" value="Genomic_DNA"/>
</dbReference>
<keyword evidence="1" id="KW-1133">Transmembrane helix</keyword>
<evidence type="ECO:0000256" key="1">
    <source>
        <dbReference type="SAM" id="Phobius"/>
    </source>
</evidence>
<organism evidence="2 3">
    <name type="scientific">Microbacterium halimionae</name>
    <dbReference type="NCBI Taxonomy" id="1526413"/>
    <lineage>
        <taxon>Bacteria</taxon>
        <taxon>Bacillati</taxon>
        <taxon>Actinomycetota</taxon>
        <taxon>Actinomycetes</taxon>
        <taxon>Micrococcales</taxon>
        <taxon>Microbacteriaceae</taxon>
        <taxon>Microbacterium</taxon>
    </lineage>
</organism>
<feature type="transmembrane region" description="Helical" evidence="1">
    <location>
        <begin position="37"/>
        <end position="58"/>
    </location>
</feature>
<feature type="transmembrane region" description="Helical" evidence="1">
    <location>
        <begin position="70"/>
        <end position="89"/>
    </location>
</feature>
<feature type="transmembrane region" description="Helical" evidence="1">
    <location>
        <begin position="101"/>
        <end position="119"/>
    </location>
</feature>
<accession>A0A7W3PLR5</accession>
<sequence>MTVETMLRKLDKIAGGSIAHHRVEPSTDRRVARAFRVITWLLIACFVLGTGTVVASVVLTLNSSPVGFAVWMRCLVVLGITTTLFYFLWRARLGWYWAFRRLQLFSRIFPIIALVLAAIPGLYPLWVITEQIVFAILLIGISDYLQSDYLREAYPKPPQAPRSDRKVDRKAR</sequence>
<protein>
    <submittedName>
        <fullName evidence="2">Uncharacterized protein</fullName>
    </submittedName>
</protein>
<dbReference type="RefSeq" id="WP_310734856.1">
    <property type="nucleotide sequence ID" value="NZ_JAAOZB010000001.1"/>
</dbReference>
<comment type="caution">
    <text evidence="2">The sequence shown here is derived from an EMBL/GenBank/DDBJ whole genome shotgun (WGS) entry which is preliminary data.</text>
</comment>
<gene>
    <name evidence="2" type="ORF">FHX48_001933</name>
</gene>
<dbReference type="AlphaFoldDB" id="A0A7W3PLR5"/>
<proteinExistence type="predicted"/>
<evidence type="ECO:0000313" key="3">
    <source>
        <dbReference type="Proteomes" id="UP000526083"/>
    </source>
</evidence>
<reference evidence="2 3" key="1">
    <citation type="submission" date="2020-07" db="EMBL/GenBank/DDBJ databases">
        <title>Sequencing the genomes of 1000 actinobacteria strains.</title>
        <authorList>
            <person name="Klenk H.-P."/>
        </authorList>
    </citation>
    <scope>NUCLEOTIDE SEQUENCE [LARGE SCALE GENOMIC DNA]</scope>
    <source>
        <strain evidence="2 3">DSM 27576</strain>
    </source>
</reference>
<keyword evidence="1" id="KW-0812">Transmembrane</keyword>
<name>A0A7W3PLR5_9MICO</name>
<keyword evidence="1" id="KW-0472">Membrane</keyword>
<keyword evidence="3" id="KW-1185">Reference proteome</keyword>
<evidence type="ECO:0000313" key="2">
    <source>
        <dbReference type="EMBL" id="MBA8816840.1"/>
    </source>
</evidence>